<keyword evidence="4" id="KW-0812">Transmembrane</keyword>
<dbReference type="GO" id="GO:0008146">
    <property type="term" value="F:sulfotransferase activity"/>
    <property type="evidence" value="ECO:0007669"/>
    <property type="project" value="InterPro"/>
</dbReference>
<accession>S0F3I6</accession>
<name>S0F3I6_CHOCR</name>
<dbReference type="KEGG" id="ccp:CHC_T00009000001"/>
<dbReference type="EMBL" id="HG001523">
    <property type="protein sequence ID" value="CDF77429.1"/>
    <property type="molecule type" value="Genomic_DNA"/>
</dbReference>
<evidence type="ECO:0000256" key="5">
    <source>
        <dbReference type="ARBA" id="ARBA00022989"/>
    </source>
</evidence>
<evidence type="ECO:0000256" key="3">
    <source>
        <dbReference type="ARBA" id="ARBA00022679"/>
    </source>
</evidence>
<dbReference type="Pfam" id="PF03567">
    <property type="entry name" value="Sulfotransfer_2"/>
    <property type="match status" value="1"/>
</dbReference>
<organism evidence="10 11">
    <name type="scientific">Chondrus crispus</name>
    <name type="common">Carrageen Irish moss</name>
    <name type="synonym">Polymorpha crispa</name>
    <dbReference type="NCBI Taxonomy" id="2769"/>
    <lineage>
        <taxon>Eukaryota</taxon>
        <taxon>Rhodophyta</taxon>
        <taxon>Florideophyceae</taxon>
        <taxon>Rhodymeniophycidae</taxon>
        <taxon>Gigartinales</taxon>
        <taxon>Gigartinaceae</taxon>
        <taxon>Chondrus</taxon>
    </lineage>
</organism>
<evidence type="ECO:0000256" key="7">
    <source>
        <dbReference type="ARBA" id="ARBA00023136"/>
    </source>
</evidence>
<evidence type="ECO:0000256" key="6">
    <source>
        <dbReference type="ARBA" id="ARBA00023034"/>
    </source>
</evidence>
<dbReference type="PANTHER" id="PTHR12137:SF54">
    <property type="entry name" value="CARBOHYDRATE SULFOTRANSFERASE"/>
    <property type="match status" value="1"/>
</dbReference>
<keyword evidence="7" id="KW-0472">Membrane</keyword>
<keyword evidence="5" id="KW-1133">Transmembrane helix</keyword>
<dbReference type="Gramene" id="CDF77429">
    <property type="protein sequence ID" value="CDF77429"/>
    <property type="gene ID" value="CHC_T00009000001"/>
</dbReference>
<comment type="subcellular location">
    <subcellularLocation>
        <location evidence="1">Golgi apparatus membrane</location>
        <topology evidence="1">Single-pass type II membrane protein</topology>
    </subcellularLocation>
</comment>
<keyword evidence="3 10" id="KW-0808">Transferase</keyword>
<dbReference type="OrthoDB" id="2019940at2759"/>
<gene>
    <name evidence="10" type="ORF">CHC_T00009000001</name>
</gene>
<sequence length="426" mass="49524">MITISMYLTDTDVSVPRISLATVTEDAPRGKNAAELQTRQRHGGNATRDSPRRNETSHTSRGETIDHDERQVDVLAEPDPPAAPIFVPEDVNNPTRVPVPPDGFPPPTLPPTHRNAPLLQSIRQISALTPRWPKHPGMHAIELRSYGPAYSSIIVSEKLKVIYVPVFKVGTTSMMYNIAYLENNPFIMNQQLLDPGQRDFHLHEMGGPAWQNHTIYSRSTELIRKVFEDPEYLKFGFVRNPYDRVISAYLDKVAQFGPESKEYQKQMHGLYGDDLQMRKLRNETKPSFREYLQAIEKVLKQPRTKSTDFWTKDAYEDNNGRRDLHWRPQVELLHPDLIHLDYVGRFESLDVDRDVVLNWMYQHTDRRMPESKLRRMHSTDPAHKIHLYDDLRNDPQLKNMLVRIYEQDFKCFHISTDVPQPRTPDT</sequence>
<evidence type="ECO:0000313" key="10">
    <source>
        <dbReference type="EMBL" id="CDF77429.1"/>
    </source>
</evidence>
<evidence type="ECO:0000256" key="2">
    <source>
        <dbReference type="ARBA" id="ARBA00006339"/>
    </source>
</evidence>
<dbReference type="GO" id="GO:0016051">
    <property type="term" value="P:carbohydrate biosynthetic process"/>
    <property type="evidence" value="ECO:0007669"/>
    <property type="project" value="InterPro"/>
</dbReference>
<dbReference type="InterPro" id="IPR018011">
    <property type="entry name" value="Carb_sulfotrans_8-10"/>
</dbReference>
<dbReference type="InterPro" id="IPR005331">
    <property type="entry name" value="Sulfotransferase"/>
</dbReference>
<keyword evidence="8" id="KW-0325">Glycoprotein</keyword>
<evidence type="ECO:0000256" key="9">
    <source>
        <dbReference type="SAM" id="MobiDB-lite"/>
    </source>
</evidence>
<comment type="similarity">
    <text evidence="2">Belongs to the sulfotransferase 2 family.</text>
</comment>
<dbReference type="GeneID" id="17320011"/>
<evidence type="ECO:0000256" key="8">
    <source>
        <dbReference type="ARBA" id="ARBA00023180"/>
    </source>
</evidence>
<protein>
    <submittedName>
        <fullName evidence="10">Carbohydrate sulfotransferase</fullName>
    </submittedName>
</protein>
<evidence type="ECO:0000256" key="4">
    <source>
        <dbReference type="ARBA" id="ARBA00022692"/>
    </source>
</evidence>
<dbReference type="Proteomes" id="UP000012073">
    <property type="component" value="Unassembled WGS sequence"/>
</dbReference>
<evidence type="ECO:0000256" key="1">
    <source>
        <dbReference type="ARBA" id="ARBA00004323"/>
    </source>
</evidence>
<feature type="compositionally biased region" description="Basic and acidic residues" evidence="9">
    <location>
        <begin position="49"/>
        <end position="71"/>
    </location>
</feature>
<dbReference type="AlphaFoldDB" id="S0F3I6"/>
<dbReference type="RefSeq" id="XP_005712303.1">
    <property type="nucleotide sequence ID" value="XM_005712246.1"/>
</dbReference>
<reference evidence="11" key="1">
    <citation type="journal article" date="2013" name="Proc. Natl. Acad. Sci. U.S.A.">
        <title>Genome structure and metabolic features in the red seaweed Chondrus crispus shed light on evolution of the Archaeplastida.</title>
        <authorList>
            <person name="Collen J."/>
            <person name="Porcel B."/>
            <person name="Carre W."/>
            <person name="Ball S.G."/>
            <person name="Chaparro C."/>
            <person name="Tonon T."/>
            <person name="Barbeyron T."/>
            <person name="Michel G."/>
            <person name="Noel B."/>
            <person name="Valentin K."/>
            <person name="Elias M."/>
            <person name="Artiguenave F."/>
            <person name="Arun A."/>
            <person name="Aury J.M."/>
            <person name="Barbosa-Neto J.F."/>
            <person name="Bothwell J.H."/>
            <person name="Bouget F.Y."/>
            <person name="Brillet L."/>
            <person name="Cabello-Hurtado F."/>
            <person name="Capella-Gutierrez S."/>
            <person name="Charrier B."/>
            <person name="Cladiere L."/>
            <person name="Cock J.M."/>
            <person name="Coelho S.M."/>
            <person name="Colleoni C."/>
            <person name="Czjzek M."/>
            <person name="Da Silva C."/>
            <person name="Delage L."/>
            <person name="Denoeud F."/>
            <person name="Deschamps P."/>
            <person name="Dittami S.M."/>
            <person name="Gabaldon T."/>
            <person name="Gachon C.M."/>
            <person name="Groisillier A."/>
            <person name="Herve C."/>
            <person name="Jabbari K."/>
            <person name="Katinka M."/>
            <person name="Kloareg B."/>
            <person name="Kowalczyk N."/>
            <person name="Labadie K."/>
            <person name="Leblanc C."/>
            <person name="Lopez P.J."/>
            <person name="McLachlan D.H."/>
            <person name="Meslet-Cladiere L."/>
            <person name="Moustafa A."/>
            <person name="Nehr Z."/>
            <person name="Nyvall Collen P."/>
            <person name="Panaud O."/>
            <person name="Partensky F."/>
            <person name="Poulain J."/>
            <person name="Rensing S.A."/>
            <person name="Rousvoal S."/>
            <person name="Samson G."/>
            <person name="Symeonidi A."/>
            <person name="Weissenbach J."/>
            <person name="Zambounis A."/>
            <person name="Wincker P."/>
            <person name="Boyen C."/>
        </authorList>
    </citation>
    <scope>NUCLEOTIDE SEQUENCE [LARGE SCALE GENOMIC DNA]</scope>
    <source>
        <strain evidence="11">cv. Stackhouse</strain>
    </source>
</reference>
<dbReference type="PANTHER" id="PTHR12137">
    <property type="entry name" value="CARBOHYDRATE SULFOTRANSFERASE"/>
    <property type="match status" value="1"/>
</dbReference>
<keyword evidence="6" id="KW-0333">Golgi apparatus</keyword>
<dbReference type="GO" id="GO:0000139">
    <property type="term" value="C:Golgi membrane"/>
    <property type="evidence" value="ECO:0007669"/>
    <property type="project" value="UniProtKB-SubCell"/>
</dbReference>
<evidence type="ECO:0000313" key="11">
    <source>
        <dbReference type="Proteomes" id="UP000012073"/>
    </source>
</evidence>
<keyword evidence="11" id="KW-1185">Reference proteome</keyword>
<feature type="region of interest" description="Disordered" evidence="9">
    <location>
        <begin position="24"/>
        <end position="71"/>
    </location>
</feature>
<proteinExistence type="inferred from homology"/>